<dbReference type="AlphaFoldDB" id="A0A2T0KJD0"/>
<sequence length="116" mass="12742">MFDFLKRLTRRPALPATDQPAGILRTDPASMVAQIDDHLAQVRSPEMRNWLLDERLRHCTDPADKPGAERPWCGAPSELGGQQPCPLAEPCDIYTCRVGRAVGNESYRKPGGEGGS</sequence>
<dbReference type="EMBL" id="PVMZ01000003">
    <property type="protein sequence ID" value="PRX23640.1"/>
    <property type="molecule type" value="Genomic_DNA"/>
</dbReference>
<evidence type="ECO:0000313" key="1">
    <source>
        <dbReference type="EMBL" id="PRX23640.1"/>
    </source>
</evidence>
<name>A0A2T0KJD0_9ACTN</name>
<gene>
    <name evidence="1" type="ORF">CLV67_103389</name>
</gene>
<protein>
    <submittedName>
        <fullName evidence="1">Uncharacterized protein</fullName>
    </submittedName>
</protein>
<reference evidence="1 2" key="1">
    <citation type="submission" date="2018-03" db="EMBL/GenBank/DDBJ databases">
        <title>Genomic Encyclopedia of Archaeal and Bacterial Type Strains, Phase II (KMG-II): from individual species to whole genera.</title>
        <authorList>
            <person name="Goeker M."/>
        </authorList>
    </citation>
    <scope>NUCLEOTIDE SEQUENCE [LARGE SCALE GENOMIC DNA]</scope>
    <source>
        <strain evidence="1 2">DSM 43146</strain>
    </source>
</reference>
<accession>A0A2T0KJD0</accession>
<organism evidence="1 2">
    <name type="scientific">Actinoplanes italicus</name>
    <dbReference type="NCBI Taxonomy" id="113567"/>
    <lineage>
        <taxon>Bacteria</taxon>
        <taxon>Bacillati</taxon>
        <taxon>Actinomycetota</taxon>
        <taxon>Actinomycetes</taxon>
        <taxon>Micromonosporales</taxon>
        <taxon>Micromonosporaceae</taxon>
        <taxon>Actinoplanes</taxon>
    </lineage>
</organism>
<evidence type="ECO:0000313" key="2">
    <source>
        <dbReference type="Proteomes" id="UP000239415"/>
    </source>
</evidence>
<comment type="caution">
    <text evidence="1">The sequence shown here is derived from an EMBL/GenBank/DDBJ whole genome shotgun (WGS) entry which is preliminary data.</text>
</comment>
<proteinExistence type="predicted"/>
<dbReference type="Proteomes" id="UP000239415">
    <property type="component" value="Unassembled WGS sequence"/>
</dbReference>
<keyword evidence="2" id="KW-1185">Reference proteome</keyword>
<dbReference type="RefSeq" id="WP_106316809.1">
    <property type="nucleotide sequence ID" value="NZ_BOMO01000042.1"/>
</dbReference>